<dbReference type="AlphaFoldDB" id="A0A841KMH6"/>
<keyword evidence="1" id="KW-0472">Membrane</keyword>
<feature type="transmembrane region" description="Helical" evidence="1">
    <location>
        <begin position="104"/>
        <end position="124"/>
    </location>
</feature>
<comment type="caution">
    <text evidence="2">The sequence shown here is derived from an EMBL/GenBank/DDBJ whole genome shotgun (WGS) entry which is preliminary data.</text>
</comment>
<evidence type="ECO:0000313" key="2">
    <source>
        <dbReference type="EMBL" id="MBB6214461.1"/>
    </source>
</evidence>
<feature type="transmembrane region" description="Helical" evidence="1">
    <location>
        <begin position="136"/>
        <end position="157"/>
    </location>
</feature>
<sequence length="169" mass="19608">MSLHIIIKFLDSYNLPWLILAILTWLVIFFSCSLREFFHALPVGIWTMIVGAVLESFFLHHKFWVERFIMIHIGELDLFLIIGPFFSIGLLLIRFLPKSRWGKCLIILAFAALATGIELIAIKLGFLEYHESKWGIAYSIVAYCLSLMSALGFYSVYYNKSIYPRTYPK</sequence>
<feature type="transmembrane region" description="Helical" evidence="1">
    <location>
        <begin position="78"/>
        <end position="97"/>
    </location>
</feature>
<feature type="transmembrane region" description="Helical" evidence="1">
    <location>
        <begin position="37"/>
        <end position="58"/>
    </location>
</feature>
<evidence type="ECO:0000313" key="3">
    <source>
        <dbReference type="Proteomes" id="UP000579281"/>
    </source>
</evidence>
<feature type="transmembrane region" description="Helical" evidence="1">
    <location>
        <begin position="12"/>
        <end position="30"/>
    </location>
</feature>
<name>A0A841KMH6_9FIRM</name>
<keyword evidence="3" id="KW-1185">Reference proteome</keyword>
<proteinExistence type="predicted"/>
<reference evidence="2 3" key="1">
    <citation type="submission" date="2020-08" db="EMBL/GenBank/DDBJ databases">
        <title>Genomic Encyclopedia of Type Strains, Phase IV (KMG-IV): sequencing the most valuable type-strain genomes for metagenomic binning, comparative biology and taxonomic classification.</title>
        <authorList>
            <person name="Goeker M."/>
        </authorList>
    </citation>
    <scope>NUCLEOTIDE SEQUENCE [LARGE SCALE GENOMIC DNA]</scope>
    <source>
        <strain evidence="2 3">DSM 103526</strain>
    </source>
</reference>
<keyword evidence="1" id="KW-0812">Transmembrane</keyword>
<keyword evidence="1" id="KW-1133">Transmembrane helix</keyword>
<organism evidence="2 3">
    <name type="scientific">Anaerosolibacter carboniphilus</name>
    <dbReference type="NCBI Taxonomy" id="1417629"/>
    <lineage>
        <taxon>Bacteria</taxon>
        <taxon>Bacillati</taxon>
        <taxon>Bacillota</taxon>
        <taxon>Clostridia</taxon>
        <taxon>Peptostreptococcales</taxon>
        <taxon>Thermotaleaceae</taxon>
        <taxon>Anaerosolibacter</taxon>
    </lineage>
</organism>
<dbReference type="RefSeq" id="WP_184307915.1">
    <property type="nucleotide sequence ID" value="NZ_JACHEN010000002.1"/>
</dbReference>
<evidence type="ECO:0000256" key="1">
    <source>
        <dbReference type="SAM" id="Phobius"/>
    </source>
</evidence>
<gene>
    <name evidence="2" type="ORF">HNQ80_000541</name>
</gene>
<dbReference type="Proteomes" id="UP000579281">
    <property type="component" value="Unassembled WGS sequence"/>
</dbReference>
<protein>
    <submittedName>
        <fullName evidence="2">Uncharacterized protein</fullName>
    </submittedName>
</protein>
<accession>A0A841KMH6</accession>
<dbReference type="EMBL" id="JACHEN010000002">
    <property type="protein sequence ID" value="MBB6214461.1"/>
    <property type="molecule type" value="Genomic_DNA"/>
</dbReference>